<evidence type="ECO:0000313" key="3">
    <source>
        <dbReference type="EMBL" id="THW74119.1"/>
    </source>
</evidence>
<dbReference type="EMBL" id="QZAO01000143">
    <property type="protein sequence ID" value="THW74119.1"/>
    <property type="molecule type" value="Genomic_DNA"/>
</dbReference>
<feature type="compositionally biased region" description="Basic and acidic residues" evidence="1">
    <location>
        <begin position="53"/>
        <end position="63"/>
    </location>
</feature>
<evidence type="ECO:0000313" key="4">
    <source>
        <dbReference type="Proteomes" id="UP000304951"/>
    </source>
</evidence>
<name>A0A4S8SET3_AURPU</name>
<organism evidence="2 4">
    <name type="scientific">Aureobasidium pullulans</name>
    <name type="common">Black yeast</name>
    <name type="synonym">Pullularia pullulans</name>
    <dbReference type="NCBI Taxonomy" id="5580"/>
    <lineage>
        <taxon>Eukaryota</taxon>
        <taxon>Fungi</taxon>
        <taxon>Dikarya</taxon>
        <taxon>Ascomycota</taxon>
        <taxon>Pezizomycotina</taxon>
        <taxon>Dothideomycetes</taxon>
        <taxon>Dothideomycetidae</taxon>
        <taxon>Dothideales</taxon>
        <taxon>Saccotheciaceae</taxon>
        <taxon>Aureobasidium</taxon>
    </lineage>
</organism>
<protein>
    <submittedName>
        <fullName evidence="2">Uncharacterized protein</fullName>
    </submittedName>
</protein>
<dbReference type="PANTHER" id="PTHR34213:SF2">
    <property type="entry name" value="NUCLEAR TRANSPORT FACTOR 2 (NTF2) FAMILY PROTEIN"/>
    <property type="match status" value="1"/>
</dbReference>
<dbReference type="PANTHER" id="PTHR34213">
    <property type="entry name" value="NUCLEAR TRANSPORT FACTOR 2 (NTF2) FAMILY PROTEIN"/>
    <property type="match status" value="1"/>
</dbReference>
<proteinExistence type="predicted"/>
<dbReference type="Proteomes" id="UP000304951">
    <property type="component" value="Unassembled WGS sequence"/>
</dbReference>
<dbReference type="EMBL" id="QZAF01000275">
    <property type="protein sequence ID" value="THV69097.1"/>
    <property type="molecule type" value="Genomic_DNA"/>
</dbReference>
<evidence type="ECO:0000313" key="2">
    <source>
        <dbReference type="EMBL" id="THV69097.1"/>
    </source>
</evidence>
<accession>A0A4S8SET3</accession>
<dbReference type="SUPFAM" id="SSF54427">
    <property type="entry name" value="NTF2-like"/>
    <property type="match status" value="1"/>
</dbReference>
<dbReference type="InterPro" id="IPR032710">
    <property type="entry name" value="NTF2-like_dom_sf"/>
</dbReference>
<sequence>MEASYPDYHTCIPNTATMPDPSVPQSYEIRPDPQALTGNKEDPSQNASTGVDYEPHPEKSVKLEPEREKIVKSICALYSGSASEEDMQVYAEKAVYDDPWSYCDTRYKIAGQWYGIPKVMAKSQTLKTEVVESKPDRIIFKLQQEYTPRVVHFSKPVNSLITLTLDDQGKVKYHKDMWNHNDYSHEGLGKVMKTLNGDHLTKITQPPETL</sequence>
<dbReference type="AlphaFoldDB" id="A0A4S8SET3"/>
<reference evidence="4 5" key="1">
    <citation type="submission" date="2018-10" db="EMBL/GenBank/DDBJ databases">
        <title>Fifty Aureobasidium pullulans genomes reveal a recombining polyextremotolerant generalist.</title>
        <authorList>
            <person name="Gostincar C."/>
            <person name="Turk M."/>
            <person name="Zajc J."/>
            <person name="Gunde-Cimerman N."/>
        </authorList>
    </citation>
    <scope>NUCLEOTIDE SEQUENCE [LARGE SCALE GENOMIC DNA]</scope>
    <source>
        <strain evidence="3 5">EXF-10659</strain>
        <strain evidence="2 4">EXF-11900</strain>
    </source>
</reference>
<evidence type="ECO:0000313" key="5">
    <source>
        <dbReference type="Proteomes" id="UP000308802"/>
    </source>
</evidence>
<comment type="caution">
    <text evidence="2">The sequence shown here is derived from an EMBL/GenBank/DDBJ whole genome shotgun (WGS) entry which is preliminary data.</text>
</comment>
<dbReference type="Proteomes" id="UP000308802">
    <property type="component" value="Unassembled WGS sequence"/>
</dbReference>
<evidence type="ECO:0000256" key="1">
    <source>
        <dbReference type="SAM" id="MobiDB-lite"/>
    </source>
</evidence>
<feature type="region of interest" description="Disordered" evidence="1">
    <location>
        <begin position="1"/>
        <end position="63"/>
    </location>
</feature>
<gene>
    <name evidence="3" type="ORF">D6D19_05097</name>
    <name evidence="2" type="ORF">D6D28_06160</name>
</gene>